<feature type="domain" description="CN hydrolase" evidence="2">
    <location>
        <begin position="1"/>
        <end position="32"/>
    </location>
</feature>
<accession>A0A9P6XRH3</accession>
<dbReference type="SUPFAM" id="SSF56317">
    <property type="entry name" value="Carbon-nitrogen hydrolase"/>
    <property type="match status" value="1"/>
</dbReference>
<dbReference type="InterPro" id="IPR036526">
    <property type="entry name" value="C-N_Hydrolase_sf"/>
</dbReference>
<dbReference type="PANTHER" id="PTHR46044:SF1">
    <property type="entry name" value="CN HYDROLASE DOMAIN-CONTAINING PROTEIN"/>
    <property type="match status" value="1"/>
</dbReference>
<gene>
    <name evidence="3" type="ORF">G6F50_016989</name>
</gene>
<sequence>MRGGSAIIDPLGEVLAGPDFSAETILYADINPNQILRGKYDFDVSGHYARPDVFQLHVDTREKRAVSAISATGPQEP</sequence>
<reference evidence="3 4" key="1">
    <citation type="journal article" date="2020" name="Microb. Genom.">
        <title>Genetic diversity of clinical and environmental Mucorales isolates obtained from an investigation of mucormycosis cases among solid organ transplant recipients.</title>
        <authorList>
            <person name="Nguyen M.H."/>
            <person name="Kaul D."/>
            <person name="Muto C."/>
            <person name="Cheng S.J."/>
            <person name="Richter R.A."/>
            <person name="Bruno V.M."/>
            <person name="Liu G."/>
            <person name="Beyhan S."/>
            <person name="Sundermann A.J."/>
            <person name="Mounaud S."/>
            <person name="Pasculle A.W."/>
            <person name="Nierman W.C."/>
            <person name="Driscoll E."/>
            <person name="Cumbie R."/>
            <person name="Clancy C.J."/>
            <person name="Dupont C.L."/>
        </authorList>
    </citation>
    <scope>NUCLEOTIDE SEQUENCE [LARGE SCALE GENOMIC DNA]</scope>
    <source>
        <strain evidence="3 4">GL24</strain>
    </source>
</reference>
<dbReference type="PANTHER" id="PTHR46044">
    <property type="entry name" value="NITRILASE"/>
    <property type="match status" value="1"/>
</dbReference>
<evidence type="ECO:0000256" key="1">
    <source>
        <dbReference type="ARBA" id="ARBA00008129"/>
    </source>
</evidence>
<dbReference type="GO" id="GO:0000257">
    <property type="term" value="F:nitrilase activity"/>
    <property type="evidence" value="ECO:0007669"/>
    <property type="project" value="TreeGrafter"/>
</dbReference>
<dbReference type="EMBL" id="JAANIU010011574">
    <property type="protein sequence ID" value="KAG1530949.1"/>
    <property type="molecule type" value="Genomic_DNA"/>
</dbReference>
<evidence type="ECO:0000313" key="4">
    <source>
        <dbReference type="Proteomes" id="UP000740926"/>
    </source>
</evidence>
<proteinExistence type="inferred from homology"/>
<dbReference type="Proteomes" id="UP000740926">
    <property type="component" value="Unassembled WGS sequence"/>
</dbReference>
<dbReference type="InterPro" id="IPR003010">
    <property type="entry name" value="C-N_Hydrolase"/>
</dbReference>
<dbReference type="PROSITE" id="PS50263">
    <property type="entry name" value="CN_HYDROLASE"/>
    <property type="match status" value="1"/>
</dbReference>
<comment type="caution">
    <text evidence="3">The sequence shown here is derived from an EMBL/GenBank/DDBJ whole genome shotgun (WGS) entry which is preliminary data.</text>
</comment>
<organism evidence="3 4">
    <name type="scientific">Rhizopus delemar</name>
    <dbReference type="NCBI Taxonomy" id="936053"/>
    <lineage>
        <taxon>Eukaryota</taxon>
        <taxon>Fungi</taxon>
        <taxon>Fungi incertae sedis</taxon>
        <taxon>Mucoromycota</taxon>
        <taxon>Mucoromycotina</taxon>
        <taxon>Mucoromycetes</taxon>
        <taxon>Mucorales</taxon>
        <taxon>Mucorineae</taxon>
        <taxon>Rhizopodaceae</taxon>
        <taxon>Rhizopus</taxon>
    </lineage>
</organism>
<keyword evidence="4" id="KW-1185">Reference proteome</keyword>
<dbReference type="Pfam" id="PF00795">
    <property type="entry name" value="CN_hydrolase"/>
    <property type="match status" value="1"/>
</dbReference>
<evidence type="ECO:0000259" key="2">
    <source>
        <dbReference type="PROSITE" id="PS50263"/>
    </source>
</evidence>
<dbReference type="GO" id="GO:0051410">
    <property type="term" value="P:detoxification of nitrogen compound"/>
    <property type="evidence" value="ECO:0007669"/>
    <property type="project" value="TreeGrafter"/>
</dbReference>
<dbReference type="Gene3D" id="3.60.110.10">
    <property type="entry name" value="Carbon-nitrogen hydrolase"/>
    <property type="match status" value="1"/>
</dbReference>
<dbReference type="AlphaFoldDB" id="A0A9P6XRH3"/>
<comment type="similarity">
    <text evidence="1">Belongs to the carbon-nitrogen hydrolase superfamily. Nitrilase family.</text>
</comment>
<protein>
    <recommendedName>
        <fullName evidence="2">CN hydrolase domain-containing protein</fullName>
    </recommendedName>
</protein>
<dbReference type="GO" id="GO:0018822">
    <property type="term" value="F:nitrile hydratase activity"/>
    <property type="evidence" value="ECO:0007669"/>
    <property type="project" value="TreeGrafter"/>
</dbReference>
<dbReference type="InterPro" id="IPR044149">
    <property type="entry name" value="Nitrilases_CHs"/>
</dbReference>
<name>A0A9P6XRH3_9FUNG</name>
<evidence type="ECO:0000313" key="3">
    <source>
        <dbReference type="EMBL" id="KAG1530949.1"/>
    </source>
</evidence>